<dbReference type="OrthoDB" id="1939598at2759"/>
<keyword evidence="9" id="KW-1185">Reference proteome</keyword>
<comment type="subcellular location">
    <subcellularLocation>
        <location evidence="1">Nucleus</location>
    </subcellularLocation>
</comment>
<dbReference type="InterPro" id="IPR004827">
    <property type="entry name" value="bZIP"/>
</dbReference>
<dbReference type="SUPFAM" id="SSF57959">
    <property type="entry name" value="Leucine zipper domain"/>
    <property type="match status" value="1"/>
</dbReference>
<feature type="compositionally biased region" description="Low complexity" evidence="6">
    <location>
        <begin position="270"/>
        <end position="279"/>
    </location>
</feature>
<sequence length="292" mass="31644">MEIRADIRDSIDKQRQIRGDPGPLQGLNIVHPTQPLSPSEPPYPDLDAQLGIWTHLPFESDEPFIPTLSPVSRDVDDSSIAVHEPPHQAISSRPPSLLLPRPPQPLSFPAEHEQFDIDKFLAGFGIDSSALSSLDPHTITPATISTAPSTTPSSPSESAPPLKRPRSQKDAGDDGASVSQAEDRFTGPRAFPDPNPNTNTPPSANEDKRRRNTAASARFRLKKKEREAAMEKKSKELEGRVGELERECEALRRENGWLKGLVVGVTGASTTTAASANSNSKKRSLGMDDSTA</sequence>
<reference evidence="8 9" key="1">
    <citation type="journal article" date="2016" name="Mol. Biol. Evol.">
        <title>Comparative Genomics of Early-Diverging Mushroom-Forming Fungi Provides Insights into the Origins of Lignocellulose Decay Capabilities.</title>
        <authorList>
            <person name="Nagy L.G."/>
            <person name="Riley R."/>
            <person name="Tritt A."/>
            <person name="Adam C."/>
            <person name="Daum C."/>
            <person name="Floudas D."/>
            <person name="Sun H."/>
            <person name="Yadav J.S."/>
            <person name="Pangilinan J."/>
            <person name="Larsson K.H."/>
            <person name="Matsuura K."/>
            <person name="Barry K."/>
            <person name="Labutti K."/>
            <person name="Kuo R."/>
            <person name="Ohm R.A."/>
            <person name="Bhattacharya S.S."/>
            <person name="Shirouzu T."/>
            <person name="Yoshinaga Y."/>
            <person name="Martin F.M."/>
            <person name="Grigoriev I.V."/>
            <person name="Hibbett D.S."/>
        </authorList>
    </citation>
    <scope>NUCLEOTIDE SEQUENCE [LARGE SCALE GENOMIC DNA]</scope>
    <source>
        <strain evidence="8 9">HHB10207 ss-3</strain>
    </source>
</reference>
<dbReference type="PANTHER" id="PTHR13044:SF14">
    <property type="entry name" value="CRYPTOCEPHAL, ISOFORM A"/>
    <property type="match status" value="1"/>
</dbReference>
<keyword evidence="5" id="KW-0539">Nucleus</keyword>
<dbReference type="GO" id="GO:0000977">
    <property type="term" value="F:RNA polymerase II transcription regulatory region sequence-specific DNA binding"/>
    <property type="evidence" value="ECO:0007669"/>
    <property type="project" value="TreeGrafter"/>
</dbReference>
<evidence type="ECO:0000256" key="6">
    <source>
        <dbReference type="SAM" id="MobiDB-lite"/>
    </source>
</evidence>
<feature type="region of interest" description="Disordered" evidence="6">
    <location>
        <begin position="131"/>
        <end position="244"/>
    </location>
</feature>
<dbReference type="InterPro" id="IPR046347">
    <property type="entry name" value="bZIP_sf"/>
</dbReference>
<protein>
    <recommendedName>
        <fullName evidence="7">BZIP domain-containing protein</fullName>
    </recommendedName>
</protein>
<feature type="region of interest" description="Disordered" evidence="6">
    <location>
        <begin position="65"/>
        <end position="111"/>
    </location>
</feature>
<dbReference type="GO" id="GO:0005634">
    <property type="term" value="C:nucleus"/>
    <property type="evidence" value="ECO:0007669"/>
    <property type="project" value="UniProtKB-SubCell"/>
</dbReference>
<evidence type="ECO:0000259" key="7">
    <source>
        <dbReference type="PROSITE" id="PS50217"/>
    </source>
</evidence>
<evidence type="ECO:0000256" key="5">
    <source>
        <dbReference type="ARBA" id="ARBA00023242"/>
    </source>
</evidence>
<feature type="region of interest" description="Disordered" evidence="6">
    <location>
        <begin position="270"/>
        <end position="292"/>
    </location>
</feature>
<feature type="region of interest" description="Disordered" evidence="6">
    <location>
        <begin position="1"/>
        <end position="45"/>
    </location>
</feature>
<dbReference type="STRING" id="1314776.A0A166HBQ4"/>
<dbReference type="PANTHER" id="PTHR13044">
    <property type="entry name" value="ACTIVATING TRANSCRIPTION FACTOR ATF 4/5"/>
    <property type="match status" value="1"/>
</dbReference>
<dbReference type="Gene3D" id="1.20.5.170">
    <property type="match status" value="1"/>
</dbReference>
<feature type="compositionally biased region" description="Low complexity" evidence="6">
    <location>
        <begin position="138"/>
        <end position="161"/>
    </location>
</feature>
<dbReference type="CDD" id="cd14705">
    <property type="entry name" value="bZIP_Zip1"/>
    <property type="match status" value="1"/>
</dbReference>
<keyword evidence="4" id="KW-0804">Transcription</keyword>
<dbReference type="Proteomes" id="UP000076798">
    <property type="component" value="Unassembled WGS sequence"/>
</dbReference>
<evidence type="ECO:0000256" key="4">
    <source>
        <dbReference type="ARBA" id="ARBA00023163"/>
    </source>
</evidence>
<evidence type="ECO:0000313" key="8">
    <source>
        <dbReference type="EMBL" id="KZT42541.1"/>
    </source>
</evidence>
<dbReference type="GO" id="GO:0001228">
    <property type="term" value="F:DNA-binding transcription activator activity, RNA polymerase II-specific"/>
    <property type="evidence" value="ECO:0007669"/>
    <property type="project" value="TreeGrafter"/>
</dbReference>
<evidence type="ECO:0000256" key="2">
    <source>
        <dbReference type="ARBA" id="ARBA00023015"/>
    </source>
</evidence>
<feature type="domain" description="BZIP" evidence="7">
    <location>
        <begin position="206"/>
        <end position="265"/>
    </location>
</feature>
<feature type="compositionally biased region" description="Basic and acidic residues" evidence="6">
    <location>
        <begin position="1"/>
        <end position="18"/>
    </location>
</feature>
<feature type="compositionally biased region" description="Basic and acidic residues" evidence="6">
    <location>
        <begin position="224"/>
        <end position="244"/>
    </location>
</feature>
<gene>
    <name evidence="8" type="ORF">SISSUDRAFT_1058619</name>
</gene>
<dbReference type="PROSITE" id="PS00036">
    <property type="entry name" value="BZIP_BASIC"/>
    <property type="match status" value="1"/>
</dbReference>
<name>A0A166HBQ4_9AGAM</name>
<dbReference type="AlphaFoldDB" id="A0A166HBQ4"/>
<proteinExistence type="predicted"/>
<dbReference type="PROSITE" id="PS50217">
    <property type="entry name" value="BZIP"/>
    <property type="match status" value="1"/>
</dbReference>
<accession>A0A166HBQ4</accession>
<keyword evidence="3" id="KW-0238">DNA-binding</keyword>
<dbReference type="SMART" id="SM00338">
    <property type="entry name" value="BRLZ"/>
    <property type="match status" value="1"/>
</dbReference>
<dbReference type="EMBL" id="KV428013">
    <property type="protein sequence ID" value="KZT42541.1"/>
    <property type="molecule type" value="Genomic_DNA"/>
</dbReference>
<evidence type="ECO:0000256" key="3">
    <source>
        <dbReference type="ARBA" id="ARBA00023125"/>
    </source>
</evidence>
<evidence type="ECO:0000313" key="9">
    <source>
        <dbReference type="Proteomes" id="UP000076798"/>
    </source>
</evidence>
<organism evidence="8 9">
    <name type="scientific">Sistotremastrum suecicum HHB10207 ss-3</name>
    <dbReference type="NCBI Taxonomy" id="1314776"/>
    <lineage>
        <taxon>Eukaryota</taxon>
        <taxon>Fungi</taxon>
        <taxon>Dikarya</taxon>
        <taxon>Basidiomycota</taxon>
        <taxon>Agaricomycotina</taxon>
        <taxon>Agaricomycetes</taxon>
        <taxon>Sistotremastrales</taxon>
        <taxon>Sistotremastraceae</taxon>
        <taxon>Sistotremastrum</taxon>
    </lineage>
</organism>
<dbReference type="Pfam" id="PF07716">
    <property type="entry name" value="bZIP_2"/>
    <property type="match status" value="1"/>
</dbReference>
<keyword evidence="2" id="KW-0805">Transcription regulation</keyword>
<evidence type="ECO:0000256" key="1">
    <source>
        <dbReference type="ARBA" id="ARBA00004123"/>
    </source>
</evidence>